<gene>
    <name evidence="3" type="primary">rlpA</name>
    <name evidence="7" type="ORF">I5M32_07480</name>
</gene>
<evidence type="ECO:0000256" key="3">
    <source>
        <dbReference type="HAMAP-Rule" id="MF_02071"/>
    </source>
</evidence>
<proteinExistence type="inferred from homology"/>
<evidence type="ECO:0000256" key="1">
    <source>
        <dbReference type="ARBA" id="ARBA00023239"/>
    </source>
</evidence>
<keyword evidence="3" id="KW-0472">Membrane</keyword>
<keyword evidence="3" id="KW-0449">Lipoprotein</keyword>
<comment type="similarity">
    <text evidence="3 4">Belongs to the RlpA family.</text>
</comment>
<dbReference type="EMBL" id="JAEHFY010000009">
    <property type="protein sequence ID" value="MBK0382798.1"/>
    <property type="molecule type" value="Genomic_DNA"/>
</dbReference>
<protein>
    <recommendedName>
        <fullName evidence="3">Probable endolytic peptidoglycan transglycosylase RlpA</fullName>
        <ecNumber evidence="3">4.2.2.-</ecNumber>
    </recommendedName>
</protein>
<evidence type="ECO:0000259" key="6">
    <source>
        <dbReference type="Pfam" id="PF03330"/>
    </source>
</evidence>
<dbReference type="InterPro" id="IPR034718">
    <property type="entry name" value="RlpA"/>
</dbReference>
<keyword evidence="8" id="KW-1185">Reference proteome</keyword>
<dbReference type="EC" id="4.2.2.-" evidence="3"/>
<dbReference type="RefSeq" id="WP_200585582.1">
    <property type="nucleotide sequence ID" value="NZ_JAEHFY010000009.1"/>
</dbReference>
<dbReference type="InterPro" id="IPR036908">
    <property type="entry name" value="RlpA-like_sf"/>
</dbReference>
<sequence>MIKYLILFLSLALISCAPKISQTGKASYYADKFNGRRTASGEKFRSSKLTAAHKTLPFGTKVKVTNLRNHRSVKVKINDRGPFVAGRIIDLSKKAARKIGIDKEGVGNVKITYKRPK</sequence>
<dbReference type="CDD" id="cd22268">
    <property type="entry name" value="DPBB_RlpA-like"/>
    <property type="match status" value="1"/>
</dbReference>
<keyword evidence="2 3" id="KW-0961">Cell wall biogenesis/degradation</keyword>
<dbReference type="InterPro" id="IPR012997">
    <property type="entry name" value="RplA"/>
</dbReference>
<feature type="signal peptide" evidence="5">
    <location>
        <begin position="1"/>
        <end position="19"/>
    </location>
</feature>
<dbReference type="Pfam" id="PF03330">
    <property type="entry name" value="DPBB_1"/>
    <property type="match status" value="1"/>
</dbReference>
<accession>A0ABS1BIT9</accession>
<comment type="caution">
    <text evidence="7">The sequence shown here is derived from an EMBL/GenBank/DDBJ whole genome shotgun (WGS) entry which is preliminary data.</text>
</comment>
<dbReference type="Gene3D" id="2.40.40.10">
    <property type="entry name" value="RlpA-like domain"/>
    <property type="match status" value="1"/>
</dbReference>
<comment type="function">
    <text evidence="3">Lytic transglycosylase with a strong preference for naked glycan strands that lack stem peptides.</text>
</comment>
<comment type="subcellular location">
    <subcellularLocation>
        <location evidence="3">Cell membrane</location>
        <topology evidence="3">Lipid-anchor</topology>
    </subcellularLocation>
</comment>
<evidence type="ECO:0000313" key="7">
    <source>
        <dbReference type="EMBL" id="MBK0382798.1"/>
    </source>
</evidence>
<keyword evidence="3" id="KW-0564">Palmitate</keyword>
<keyword evidence="5" id="KW-0732">Signal</keyword>
<dbReference type="NCBIfam" id="TIGR00413">
    <property type="entry name" value="rlpA"/>
    <property type="match status" value="1"/>
</dbReference>
<dbReference type="InterPro" id="IPR009009">
    <property type="entry name" value="RlpA-like_DPBB"/>
</dbReference>
<evidence type="ECO:0000256" key="2">
    <source>
        <dbReference type="ARBA" id="ARBA00023316"/>
    </source>
</evidence>
<evidence type="ECO:0000313" key="8">
    <source>
        <dbReference type="Proteomes" id="UP000660024"/>
    </source>
</evidence>
<dbReference type="PROSITE" id="PS51257">
    <property type="entry name" value="PROKAR_LIPOPROTEIN"/>
    <property type="match status" value="1"/>
</dbReference>
<dbReference type="HAMAP" id="MF_02071">
    <property type="entry name" value="RlpA"/>
    <property type="match status" value="1"/>
</dbReference>
<dbReference type="PANTHER" id="PTHR34183:SF8">
    <property type="entry name" value="ENDOLYTIC PEPTIDOGLYCAN TRANSGLYCOSYLASE RLPA-RELATED"/>
    <property type="match status" value="1"/>
</dbReference>
<dbReference type="SUPFAM" id="SSF50685">
    <property type="entry name" value="Barwin-like endoglucanases"/>
    <property type="match status" value="1"/>
</dbReference>
<feature type="chain" id="PRO_5046975092" description="Probable endolytic peptidoglycan transglycosylase RlpA" evidence="5">
    <location>
        <begin position="20"/>
        <end position="117"/>
    </location>
</feature>
<feature type="domain" description="RlpA-like protein double-psi beta-barrel" evidence="6">
    <location>
        <begin position="22"/>
        <end position="111"/>
    </location>
</feature>
<dbReference type="PANTHER" id="PTHR34183">
    <property type="entry name" value="ENDOLYTIC PEPTIDOGLYCAN TRANSGLYCOSYLASE RLPA"/>
    <property type="match status" value="1"/>
</dbReference>
<evidence type="ECO:0000256" key="5">
    <source>
        <dbReference type="SAM" id="SignalP"/>
    </source>
</evidence>
<keyword evidence="1 3" id="KW-0456">Lyase</keyword>
<name>A0ABS1BIT9_9SPHI</name>
<organism evidence="7 8">
    <name type="scientific">Pedobacter segetis</name>
    <dbReference type="NCBI Taxonomy" id="2793069"/>
    <lineage>
        <taxon>Bacteria</taxon>
        <taxon>Pseudomonadati</taxon>
        <taxon>Bacteroidota</taxon>
        <taxon>Sphingobacteriia</taxon>
        <taxon>Sphingobacteriales</taxon>
        <taxon>Sphingobacteriaceae</taxon>
        <taxon>Pedobacter</taxon>
    </lineage>
</organism>
<keyword evidence="3" id="KW-1003">Cell membrane</keyword>
<dbReference type="Proteomes" id="UP000660024">
    <property type="component" value="Unassembled WGS sequence"/>
</dbReference>
<reference evidence="7 8" key="1">
    <citation type="submission" date="2020-12" db="EMBL/GenBank/DDBJ databases">
        <title>Bacterial novel species Pedobacter sp. SD-b isolated from soil.</title>
        <authorList>
            <person name="Jung H.-Y."/>
        </authorList>
    </citation>
    <scope>NUCLEOTIDE SEQUENCE [LARGE SCALE GENOMIC DNA]</scope>
    <source>
        <strain evidence="7 8">SD-b</strain>
    </source>
</reference>
<evidence type="ECO:0000256" key="4">
    <source>
        <dbReference type="RuleBase" id="RU003495"/>
    </source>
</evidence>